<dbReference type="InterPro" id="IPR013083">
    <property type="entry name" value="Znf_RING/FYVE/PHD"/>
</dbReference>
<evidence type="ECO:0000256" key="1">
    <source>
        <dbReference type="ARBA" id="ARBA00022723"/>
    </source>
</evidence>
<keyword evidence="8" id="KW-1185">Reference proteome</keyword>
<dbReference type="SUPFAM" id="SSF57903">
    <property type="entry name" value="FYVE/PHD zinc finger"/>
    <property type="match status" value="1"/>
</dbReference>
<sequence>MKVPNGVLRKAEDKGSAQEQRGGSGRDSKALCWHLEDMIEANSSGDHLLGKSSATSPQLQLGAVARVGPPIKMPDQKVEGAPVIGVSQIAPLDLRDRKSNHPVSQTVYGNLQAVQHPLQGLNFVQASATNTNHNEIAKSVQKFLHPRLPQHPNWTPPSTDYMNKSLTCQICKLSITDVESVLVCDACERGAHIKCLQSFSQKGIPKGEWHCPNCLIQSNGKPLPPKYGRVTRNNPAPNVPPNAAAVQASAEKKAESLDQK</sequence>
<dbReference type="AlphaFoldDB" id="A0A7J6XF54"/>
<dbReference type="OrthoDB" id="1935339at2759"/>
<protein>
    <submittedName>
        <fullName evidence="7">Phd finger protein</fullName>
    </submittedName>
</protein>
<evidence type="ECO:0000259" key="6">
    <source>
        <dbReference type="PROSITE" id="PS50016"/>
    </source>
</evidence>
<evidence type="ECO:0000256" key="4">
    <source>
        <dbReference type="PROSITE-ProRule" id="PRU00146"/>
    </source>
</evidence>
<dbReference type="Gene3D" id="3.30.40.10">
    <property type="entry name" value="Zinc/RING finger domain, C3HC4 (zinc finger)"/>
    <property type="match status" value="1"/>
</dbReference>
<reference evidence="7 8" key="1">
    <citation type="submission" date="2020-06" db="EMBL/GenBank/DDBJ databases">
        <title>Transcriptomic and genomic resources for Thalictrum thalictroides and T. hernandezii: Facilitating candidate gene discovery in an emerging model plant lineage.</title>
        <authorList>
            <person name="Arias T."/>
            <person name="Riano-Pachon D.M."/>
            <person name="Di Stilio V.S."/>
        </authorList>
    </citation>
    <scope>NUCLEOTIDE SEQUENCE [LARGE SCALE GENOMIC DNA]</scope>
    <source>
        <strain evidence="8">cv. WT478/WT964</strain>
        <tissue evidence="7">Leaves</tissue>
    </source>
</reference>
<keyword evidence="1" id="KW-0479">Metal-binding</keyword>
<dbReference type="PROSITE" id="PS50016">
    <property type="entry name" value="ZF_PHD_2"/>
    <property type="match status" value="1"/>
</dbReference>
<dbReference type="InterPro" id="IPR011011">
    <property type="entry name" value="Znf_FYVE_PHD"/>
</dbReference>
<comment type="caution">
    <text evidence="7">The sequence shown here is derived from an EMBL/GenBank/DDBJ whole genome shotgun (WGS) entry which is preliminary data.</text>
</comment>
<dbReference type="Proteomes" id="UP000554482">
    <property type="component" value="Unassembled WGS sequence"/>
</dbReference>
<keyword evidence="3" id="KW-0862">Zinc</keyword>
<keyword evidence="2 4" id="KW-0863">Zinc-finger</keyword>
<proteinExistence type="predicted"/>
<dbReference type="SMART" id="SM00249">
    <property type="entry name" value="PHD"/>
    <property type="match status" value="1"/>
</dbReference>
<feature type="compositionally biased region" description="Basic and acidic residues" evidence="5">
    <location>
        <begin position="250"/>
        <end position="260"/>
    </location>
</feature>
<dbReference type="EMBL" id="JABWDY010000041">
    <property type="protein sequence ID" value="KAF5208426.1"/>
    <property type="molecule type" value="Genomic_DNA"/>
</dbReference>
<dbReference type="InterPro" id="IPR001965">
    <property type="entry name" value="Znf_PHD"/>
</dbReference>
<evidence type="ECO:0000256" key="3">
    <source>
        <dbReference type="ARBA" id="ARBA00022833"/>
    </source>
</evidence>
<accession>A0A7J6XF54</accession>
<feature type="compositionally biased region" description="Low complexity" evidence="5">
    <location>
        <begin position="233"/>
        <end position="249"/>
    </location>
</feature>
<gene>
    <name evidence="7" type="ORF">FRX31_001983</name>
</gene>
<dbReference type="GO" id="GO:0008270">
    <property type="term" value="F:zinc ion binding"/>
    <property type="evidence" value="ECO:0007669"/>
    <property type="project" value="UniProtKB-KW"/>
</dbReference>
<evidence type="ECO:0000256" key="2">
    <source>
        <dbReference type="ARBA" id="ARBA00022771"/>
    </source>
</evidence>
<dbReference type="PANTHER" id="PTHR47527">
    <property type="entry name" value="RING/FYVE/PHD ZINC FINGER SUPERFAMILY PROTEIN"/>
    <property type="match status" value="1"/>
</dbReference>
<feature type="domain" description="PHD-type" evidence="6">
    <location>
        <begin position="165"/>
        <end position="217"/>
    </location>
</feature>
<feature type="region of interest" description="Disordered" evidence="5">
    <location>
        <begin position="1"/>
        <end position="27"/>
    </location>
</feature>
<dbReference type="InterPro" id="IPR019787">
    <property type="entry name" value="Znf_PHD-finger"/>
</dbReference>
<evidence type="ECO:0000313" key="7">
    <source>
        <dbReference type="EMBL" id="KAF5208426.1"/>
    </source>
</evidence>
<feature type="non-terminal residue" evidence="7">
    <location>
        <position position="1"/>
    </location>
</feature>
<evidence type="ECO:0000256" key="5">
    <source>
        <dbReference type="SAM" id="MobiDB-lite"/>
    </source>
</evidence>
<feature type="region of interest" description="Disordered" evidence="5">
    <location>
        <begin position="225"/>
        <end position="260"/>
    </location>
</feature>
<dbReference type="Pfam" id="PF00628">
    <property type="entry name" value="PHD"/>
    <property type="match status" value="1"/>
</dbReference>
<dbReference type="PANTHER" id="PTHR47527:SF3">
    <property type="entry name" value="RING_FYVE_PHD ZINC FINGER SUPERFAMILY PROTEIN"/>
    <property type="match status" value="1"/>
</dbReference>
<name>A0A7J6XF54_THATH</name>
<organism evidence="7 8">
    <name type="scientific">Thalictrum thalictroides</name>
    <name type="common">Rue-anemone</name>
    <name type="synonym">Anemone thalictroides</name>
    <dbReference type="NCBI Taxonomy" id="46969"/>
    <lineage>
        <taxon>Eukaryota</taxon>
        <taxon>Viridiplantae</taxon>
        <taxon>Streptophyta</taxon>
        <taxon>Embryophyta</taxon>
        <taxon>Tracheophyta</taxon>
        <taxon>Spermatophyta</taxon>
        <taxon>Magnoliopsida</taxon>
        <taxon>Ranunculales</taxon>
        <taxon>Ranunculaceae</taxon>
        <taxon>Thalictroideae</taxon>
        <taxon>Thalictrum</taxon>
    </lineage>
</organism>
<evidence type="ECO:0000313" key="8">
    <source>
        <dbReference type="Proteomes" id="UP000554482"/>
    </source>
</evidence>